<dbReference type="PROSITE" id="PS50949">
    <property type="entry name" value="HTH_GNTR"/>
    <property type="match status" value="1"/>
</dbReference>
<dbReference type="PANTHER" id="PTHR43537:SF5">
    <property type="entry name" value="UXU OPERON TRANSCRIPTIONAL REGULATOR"/>
    <property type="match status" value="1"/>
</dbReference>
<feature type="domain" description="HTH gntR-type" evidence="4">
    <location>
        <begin position="1"/>
        <end position="61"/>
    </location>
</feature>
<dbReference type="SUPFAM" id="SSF46785">
    <property type="entry name" value="Winged helix' DNA-binding domain"/>
    <property type="match status" value="1"/>
</dbReference>
<dbReference type="SUPFAM" id="SSF48008">
    <property type="entry name" value="GntR ligand-binding domain-like"/>
    <property type="match status" value="1"/>
</dbReference>
<evidence type="ECO:0000256" key="3">
    <source>
        <dbReference type="ARBA" id="ARBA00023163"/>
    </source>
</evidence>
<dbReference type="Pfam" id="PF07729">
    <property type="entry name" value="FCD"/>
    <property type="match status" value="1"/>
</dbReference>
<dbReference type="EMBL" id="VFSV01000032">
    <property type="protein sequence ID" value="TRD15997.1"/>
    <property type="molecule type" value="Genomic_DNA"/>
</dbReference>
<dbReference type="InterPro" id="IPR011711">
    <property type="entry name" value="GntR_C"/>
</dbReference>
<dbReference type="Gene3D" id="1.10.10.10">
    <property type="entry name" value="Winged helix-like DNA-binding domain superfamily/Winged helix DNA-binding domain"/>
    <property type="match status" value="1"/>
</dbReference>
<dbReference type="GO" id="GO:0003700">
    <property type="term" value="F:DNA-binding transcription factor activity"/>
    <property type="evidence" value="ECO:0007669"/>
    <property type="project" value="InterPro"/>
</dbReference>
<evidence type="ECO:0000256" key="2">
    <source>
        <dbReference type="ARBA" id="ARBA00023125"/>
    </source>
</evidence>
<dbReference type="InterPro" id="IPR008920">
    <property type="entry name" value="TF_FadR/GntR_C"/>
</dbReference>
<evidence type="ECO:0000313" key="6">
    <source>
        <dbReference type="Proteomes" id="UP000318590"/>
    </source>
</evidence>
<keyword evidence="3" id="KW-0804">Transcription</keyword>
<dbReference type="InterPro" id="IPR036390">
    <property type="entry name" value="WH_DNA-bd_sf"/>
</dbReference>
<organism evidence="5 6">
    <name type="scientific">Palleronia caenipelagi</name>
    <dbReference type="NCBI Taxonomy" id="2489174"/>
    <lineage>
        <taxon>Bacteria</taxon>
        <taxon>Pseudomonadati</taxon>
        <taxon>Pseudomonadota</taxon>
        <taxon>Alphaproteobacteria</taxon>
        <taxon>Rhodobacterales</taxon>
        <taxon>Roseobacteraceae</taxon>
        <taxon>Palleronia</taxon>
    </lineage>
</organism>
<dbReference type="PRINTS" id="PR00035">
    <property type="entry name" value="HTHGNTR"/>
</dbReference>
<evidence type="ECO:0000256" key="1">
    <source>
        <dbReference type="ARBA" id="ARBA00023015"/>
    </source>
</evidence>
<dbReference type="InterPro" id="IPR036388">
    <property type="entry name" value="WH-like_DNA-bd_sf"/>
</dbReference>
<dbReference type="SMART" id="SM00895">
    <property type="entry name" value="FCD"/>
    <property type="match status" value="1"/>
</dbReference>
<dbReference type="InterPro" id="IPR000524">
    <property type="entry name" value="Tscrpt_reg_HTH_GntR"/>
</dbReference>
<dbReference type="Gene3D" id="1.20.120.530">
    <property type="entry name" value="GntR ligand-binding domain-like"/>
    <property type="match status" value="1"/>
</dbReference>
<keyword evidence="1" id="KW-0805">Transcription regulation</keyword>
<dbReference type="AlphaFoldDB" id="A0A547PPD2"/>
<protein>
    <submittedName>
        <fullName evidence="5">FadR family transcriptional regulator</fullName>
    </submittedName>
</protein>
<dbReference type="SMART" id="SM00345">
    <property type="entry name" value="HTH_GNTR"/>
    <property type="match status" value="1"/>
</dbReference>
<comment type="caution">
    <text evidence="5">The sequence shown here is derived from an EMBL/GenBank/DDBJ whole genome shotgun (WGS) entry which is preliminary data.</text>
</comment>
<dbReference type="GO" id="GO:0003677">
    <property type="term" value="F:DNA binding"/>
    <property type="evidence" value="ECO:0007669"/>
    <property type="project" value="UniProtKB-KW"/>
</dbReference>
<keyword evidence="2" id="KW-0238">DNA-binding</keyword>
<dbReference type="Proteomes" id="UP000318590">
    <property type="component" value="Unassembled WGS sequence"/>
</dbReference>
<evidence type="ECO:0000259" key="4">
    <source>
        <dbReference type="PROSITE" id="PS50949"/>
    </source>
</evidence>
<sequence length="231" mass="26066">MKDWVVEQGLRAGDRLPGEAELIDRFGMSKGTVREAMRILKAQGLIRTRTGPGGGNFVHEVSRERARALLGNYFYFQNLTIDDIYQLRRVLEPELAATLAGHVPEDVLARLEANLAAYALPAATPEEERAQHVASLRFHAILAEQSGNPLLGFVIDFMVKLLSDLTVYRRLYEPQNLELWKQGLDHHRRLILALRSGDSTAARSTMADHMEMACTLMRAQEAIMEHRFLSD</sequence>
<gene>
    <name evidence="5" type="ORF">FEV53_14805</name>
</gene>
<reference evidence="5 6" key="1">
    <citation type="submission" date="2019-06" db="EMBL/GenBank/DDBJ databases">
        <title>Paenimaribius caenipelagi gen. nov., sp. nov., isolated from a tidal flat.</title>
        <authorList>
            <person name="Yoon J.-H."/>
        </authorList>
    </citation>
    <scope>NUCLEOTIDE SEQUENCE [LARGE SCALE GENOMIC DNA]</scope>
    <source>
        <strain evidence="5 6">JBTF-M29</strain>
    </source>
</reference>
<dbReference type="Pfam" id="PF00392">
    <property type="entry name" value="GntR"/>
    <property type="match status" value="1"/>
</dbReference>
<proteinExistence type="predicted"/>
<accession>A0A547PPD2</accession>
<dbReference type="PANTHER" id="PTHR43537">
    <property type="entry name" value="TRANSCRIPTIONAL REGULATOR, GNTR FAMILY"/>
    <property type="match status" value="1"/>
</dbReference>
<evidence type="ECO:0000313" key="5">
    <source>
        <dbReference type="EMBL" id="TRD15997.1"/>
    </source>
</evidence>
<dbReference type="CDD" id="cd07377">
    <property type="entry name" value="WHTH_GntR"/>
    <property type="match status" value="1"/>
</dbReference>
<dbReference type="OrthoDB" id="9028214at2"/>
<keyword evidence="6" id="KW-1185">Reference proteome</keyword>
<name>A0A547PPD2_9RHOB</name>